<gene>
    <name evidence="3" type="ORF">F8388_020737</name>
    <name evidence="4" type="ORF">G4B88_020551</name>
</gene>
<feature type="domain" description="YABBY N-terminal" evidence="2">
    <location>
        <begin position="7"/>
        <end position="62"/>
    </location>
</feature>
<dbReference type="PANTHER" id="PTHR31675">
    <property type="entry name" value="PROTEIN YABBY 6-RELATED"/>
    <property type="match status" value="1"/>
</dbReference>
<reference evidence="5 6" key="1">
    <citation type="journal article" date="2020" name="bioRxiv">
        <title>Sequence and annotation of 42 cannabis genomes reveals extensive copy number variation in cannabinoid synthesis and pathogen resistance genes.</title>
        <authorList>
            <person name="Mckernan K.J."/>
            <person name="Helbert Y."/>
            <person name="Kane L.T."/>
            <person name="Ebling H."/>
            <person name="Zhang L."/>
            <person name="Liu B."/>
            <person name="Eaton Z."/>
            <person name="Mclaughlin S."/>
            <person name="Kingan S."/>
            <person name="Baybayan P."/>
            <person name="Concepcion G."/>
            <person name="Jordan M."/>
            <person name="Riva A."/>
            <person name="Barbazuk W."/>
            <person name="Harkins T."/>
        </authorList>
    </citation>
    <scope>NUCLEOTIDE SEQUENCE [LARGE SCALE GENOMIC DNA]</scope>
    <source>
        <strain evidence="5 6">cv. Jamaican Lion 4</strain>
        <strain evidence="4">Father</strain>
        <strain evidence="3">Mother</strain>
        <tissue evidence="3">Leaf</tissue>
    </source>
</reference>
<dbReference type="GO" id="GO:0010158">
    <property type="term" value="P:abaxial cell fate specification"/>
    <property type="evidence" value="ECO:0007669"/>
    <property type="project" value="TreeGrafter"/>
</dbReference>
<dbReference type="AlphaFoldDB" id="A0A7J6DQT7"/>
<dbReference type="PANTHER" id="PTHR31675:SF30">
    <property type="entry name" value="AXIAL REGULATOR YABBY 2-RELATED"/>
    <property type="match status" value="1"/>
</dbReference>
<dbReference type="Pfam" id="PF24868">
    <property type="entry name" value="YABBY_N"/>
    <property type="match status" value="1"/>
</dbReference>
<evidence type="ECO:0000313" key="3">
    <source>
        <dbReference type="EMBL" id="KAF4348471.1"/>
    </source>
</evidence>
<evidence type="ECO:0000313" key="6">
    <source>
        <dbReference type="Proteomes" id="UP000583929"/>
    </source>
</evidence>
<dbReference type="EMBL" id="JAATIQ010000172">
    <property type="protein sequence ID" value="KAF4374159.1"/>
    <property type="molecule type" value="Genomic_DNA"/>
</dbReference>
<organism evidence="3 5">
    <name type="scientific">Cannabis sativa</name>
    <name type="common">Hemp</name>
    <name type="synonym">Marijuana</name>
    <dbReference type="NCBI Taxonomy" id="3483"/>
    <lineage>
        <taxon>Eukaryota</taxon>
        <taxon>Viridiplantae</taxon>
        <taxon>Streptophyta</taxon>
        <taxon>Embryophyta</taxon>
        <taxon>Tracheophyta</taxon>
        <taxon>Spermatophyta</taxon>
        <taxon>Magnoliopsida</taxon>
        <taxon>eudicotyledons</taxon>
        <taxon>Gunneridae</taxon>
        <taxon>Pentapetalae</taxon>
        <taxon>rosids</taxon>
        <taxon>fabids</taxon>
        <taxon>Rosales</taxon>
        <taxon>Cannabaceae</taxon>
        <taxon>Cannabis</taxon>
    </lineage>
</organism>
<accession>A0A7J6DQT7</accession>
<evidence type="ECO:0000256" key="1">
    <source>
        <dbReference type="SAM" id="MobiDB-lite"/>
    </source>
</evidence>
<feature type="compositionally biased region" description="Polar residues" evidence="1">
    <location>
        <begin position="63"/>
        <end position="78"/>
    </location>
</feature>
<evidence type="ECO:0000313" key="5">
    <source>
        <dbReference type="Proteomes" id="UP000525078"/>
    </source>
</evidence>
<evidence type="ECO:0000313" key="4">
    <source>
        <dbReference type="EMBL" id="KAF4374159.1"/>
    </source>
</evidence>
<dbReference type="Proteomes" id="UP000583929">
    <property type="component" value="Unassembled WGS sequence"/>
</dbReference>
<dbReference type="Proteomes" id="UP000525078">
    <property type="component" value="Unassembled WGS sequence"/>
</dbReference>
<dbReference type="InterPro" id="IPR056776">
    <property type="entry name" value="YABBY_N"/>
</dbReference>
<protein>
    <recommendedName>
        <fullName evidence="2">YABBY N-terminal domain-containing protein</fullName>
    </recommendedName>
</protein>
<keyword evidence="6" id="KW-1185">Reference proteome</keyword>
<evidence type="ECO:0000259" key="2">
    <source>
        <dbReference type="Pfam" id="PF24868"/>
    </source>
</evidence>
<dbReference type="GO" id="GO:0005634">
    <property type="term" value="C:nucleus"/>
    <property type="evidence" value="ECO:0007669"/>
    <property type="project" value="TreeGrafter"/>
</dbReference>
<dbReference type="InterPro" id="IPR006780">
    <property type="entry name" value="YABBY"/>
</dbReference>
<feature type="region of interest" description="Disordered" evidence="1">
    <location>
        <begin position="58"/>
        <end position="84"/>
    </location>
</feature>
<proteinExistence type="predicted"/>
<name>A0A7J6DQT7_CANSA</name>
<sequence>MSLDMMASERVCYVQCNLCNTILAVSVPCSSLFTIVTVRCGHCANLLSVNMGTSMPTMAPQDHPQSQNNKQIIVSSEGSAPEKRQRWAHFPHIHFGLKLDGTNNKQAKLDKTIAGDHHQGTQKTNGFY</sequence>
<dbReference type="EMBL" id="JAATIP010000448">
    <property type="protein sequence ID" value="KAF4348471.1"/>
    <property type="molecule type" value="Genomic_DNA"/>
</dbReference>
<comment type="caution">
    <text evidence="3">The sequence shown here is derived from an EMBL/GenBank/DDBJ whole genome shotgun (WGS) entry which is preliminary data.</text>
</comment>